<keyword evidence="13" id="KW-1185">Reference proteome</keyword>
<name>A0A9P0PJF9_ACAOB</name>
<keyword evidence="2" id="KW-0479">Metal-binding</keyword>
<dbReference type="GO" id="GO:0005929">
    <property type="term" value="C:cilium"/>
    <property type="evidence" value="ECO:0007669"/>
    <property type="project" value="UniProtKB-SubCell"/>
</dbReference>
<keyword evidence="7" id="KW-0969">Cilium</keyword>
<feature type="repeat" description="ANK" evidence="9">
    <location>
        <begin position="44"/>
        <end position="76"/>
    </location>
</feature>
<evidence type="ECO:0000313" key="12">
    <source>
        <dbReference type="EMBL" id="CAH1986465.1"/>
    </source>
</evidence>
<dbReference type="SUPFAM" id="SSF144232">
    <property type="entry name" value="HIT/MYND zinc finger-like"/>
    <property type="match status" value="1"/>
</dbReference>
<comment type="caution">
    <text evidence="12">The sequence shown here is derived from an EMBL/GenBank/DDBJ whole genome shotgun (WGS) entry which is preliminary data.</text>
</comment>
<evidence type="ECO:0000256" key="9">
    <source>
        <dbReference type="PROSITE-ProRule" id="PRU00023"/>
    </source>
</evidence>
<protein>
    <recommendedName>
        <fullName evidence="11">MYND-type domain-containing protein</fullName>
    </recommendedName>
</protein>
<dbReference type="InterPro" id="IPR036770">
    <property type="entry name" value="Ankyrin_rpt-contain_sf"/>
</dbReference>
<dbReference type="InterPro" id="IPR002110">
    <property type="entry name" value="Ankyrin_rpt"/>
</dbReference>
<dbReference type="Pfam" id="PF12796">
    <property type="entry name" value="Ank_2"/>
    <property type="match status" value="1"/>
</dbReference>
<evidence type="ECO:0000256" key="5">
    <source>
        <dbReference type="ARBA" id="ARBA00022833"/>
    </source>
</evidence>
<dbReference type="PROSITE" id="PS50865">
    <property type="entry name" value="ZF_MYND_2"/>
    <property type="match status" value="1"/>
</dbReference>
<evidence type="ECO:0000256" key="2">
    <source>
        <dbReference type="ARBA" id="ARBA00022723"/>
    </source>
</evidence>
<comment type="subcellular location">
    <subcellularLocation>
        <location evidence="1">Cell projection</location>
        <location evidence="1">Cilium</location>
    </subcellularLocation>
</comment>
<dbReference type="PROSITE" id="PS50088">
    <property type="entry name" value="ANK_REPEAT"/>
    <property type="match status" value="2"/>
</dbReference>
<dbReference type="EMBL" id="CAKOFQ010007000">
    <property type="protein sequence ID" value="CAH1986465.1"/>
    <property type="molecule type" value="Genomic_DNA"/>
</dbReference>
<dbReference type="CDD" id="cd23020">
    <property type="entry name" value="zf-HIT"/>
    <property type="match status" value="1"/>
</dbReference>
<dbReference type="PROSITE" id="PS50297">
    <property type="entry name" value="ANK_REP_REGION"/>
    <property type="match status" value="2"/>
</dbReference>
<dbReference type="InterPro" id="IPR002893">
    <property type="entry name" value="Znf_MYND"/>
</dbReference>
<dbReference type="GO" id="GO:0008270">
    <property type="term" value="F:zinc ion binding"/>
    <property type="evidence" value="ECO:0007669"/>
    <property type="project" value="UniProtKB-KW"/>
</dbReference>
<keyword evidence="8" id="KW-0966">Cell projection</keyword>
<organism evidence="12 13">
    <name type="scientific">Acanthoscelides obtectus</name>
    <name type="common">Bean weevil</name>
    <name type="synonym">Bruchus obtectus</name>
    <dbReference type="NCBI Taxonomy" id="200917"/>
    <lineage>
        <taxon>Eukaryota</taxon>
        <taxon>Metazoa</taxon>
        <taxon>Ecdysozoa</taxon>
        <taxon>Arthropoda</taxon>
        <taxon>Hexapoda</taxon>
        <taxon>Insecta</taxon>
        <taxon>Pterygota</taxon>
        <taxon>Neoptera</taxon>
        <taxon>Endopterygota</taxon>
        <taxon>Coleoptera</taxon>
        <taxon>Polyphaga</taxon>
        <taxon>Cucujiformia</taxon>
        <taxon>Chrysomeloidea</taxon>
        <taxon>Chrysomelidae</taxon>
        <taxon>Bruchinae</taxon>
        <taxon>Bruchini</taxon>
        <taxon>Acanthoscelides</taxon>
    </lineage>
</organism>
<evidence type="ECO:0000256" key="10">
    <source>
        <dbReference type="PROSITE-ProRule" id="PRU00134"/>
    </source>
</evidence>
<evidence type="ECO:0000256" key="3">
    <source>
        <dbReference type="ARBA" id="ARBA00022737"/>
    </source>
</evidence>
<reference evidence="12" key="1">
    <citation type="submission" date="2022-03" db="EMBL/GenBank/DDBJ databases">
        <authorList>
            <person name="Sayadi A."/>
        </authorList>
    </citation>
    <scope>NUCLEOTIDE SEQUENCE</scope>
</reference>
<keyword evidence="6 9" id="KW-0040">ANK repeat</keyword>
<dbReference type="AlphaFoldDB" id="A0A9P0PJF9"/>
<dbReference type="PANTHER" id="PTHR24150:SF8">
    <property type="entry name" value="ANKYRIN REPEAT AND MYND DOMAIN-CONTAINING PROTEIN 2"/>
    <property type="match status" value="1"/>
</dbReference>
<sequence>MSEKTPKPLTEAQQKILDAIEKNDVLQLKSLLSEKINVNFVDGNLMSPLQHAAYKGNKEIVQLLLDQGADVNFCEHQHNYTALHFAGLSGNREVVLALLLSGAKTQETNTVGRTAAQMAAFVGHHNCVAVINNYIPKSEVDYYTRIHGLEMQQYLMPFLSDSLHKFIMEVNIHPVKVVLNLQNLAGLADHLPDIKKVVEMMCEKEMKRGPETNETMAFKFHYLAYTIDELLKFKQKKEKADDKKIDVVELFIRNLLKPGKDGHLESMDAFIKECIREFPYRESTLFRQMVTSLTGLDPPSALSIINAAINGQKGFIDNISVCSTCGEEKPAKKCSKCKAVQYCDRNCQRLHWHWHKKACQRLSQGVETTEAPVKPDAAELSSEIQNLLIS</sequence>
<accession>A0A9P0PJF9</accession>
<proteinExistence type="predicted"/>
<evidence type="ECO:0000313" key="13">
    <source>
        <dbReference type="Proteomes" id="UP001152888"/>
    </source>
</evidence>
<dbReference type="Gene3D" id="6.10.140.2220">
    <property type="match status" value="1"/>
</dbReference>
<keyword evidence="5" id="KW-0862">Zinc</keyword>
<dbReference type="OrthoDB" id="10257049at2759"/>
<dbReference type="SMART" id="SM00248">
    <property type="entry name" value="ANK"/>
    <property type="match status" value="3"/>
</dbReference>
<dbReference type="Pfam" id="PF01753">
    <property type="entry name" value="zf-MYND"/>
    <property type="match status" value="1"/>
</dbReference>
<dbReference type="InterPro" id="IPR052452">
    <property type="entry name" value="Ankyrin-MYND_dom_contain_2"/>
</dbReference>
<dbReference type="PROSITE" id="PS01360">
    <property type="entry name" value="ZF_MYND_1"/>
    <property type="match status" value="1"/>
</dbReference>
<evidence type="ECO:0000256" key="4">
    <source>
        <dbReference type="ARBA" id="ARBA00022771"/>
    </source>
</evidence>
<dbReference type="SUPFAM" id="SSF48403">
    <property type="entry name" value="Ankyrin repeat"/>
    <property type="match status" value="1"/>
</dbReference>
<dbReference type="Gene3D" id="1.25.40.20">
    <property type="entry name" value="Ankyrin repeat-containing domain"/>
    <property type="match status" value="1"/>
</dbReference>
<evidence type="ECO:0000259" key="11">
    <source>
        <dbReference type="PROSITE" id="PS50865"/>
    </source>
</evidence>
<dbReference type="Proteomes" id="UP001152888">
    <property type="component" value="Unassembled WGS sequence"/>
</dbReference>
<evidence type="ECO:0000256" key="6">
    <source>
        <dbReference type="ARBA" id="ARBA00023043"/>
    </source>
</evidence>
<evidence type="ECO:0000256" key="7">
    <source>
        <dbReference type="ARBA" id="ARBA00023069"/>
    </source>
</evidence>
<feature type="domain" description="MYND-type" evidence="11">
    <location>
        <begin position="322"/>
        <end position="359"/>
    </location>
</feature>
<keyword evidence="3" id="KW-0677">Repeat</keyword>
<keyword evidence="4 10" id="KW-0863">Zinc-finger</keyword>
<gene>
    <name evidence="12" type="ORF">ACAOBT_LOCUS17270</name>
</gene>
<evidence type="ECO:0000256" key="1">
    <source>
        <dbReference type="ARBA" id="ARBA00004138"/>
    </source>
</evidence>
<evidence type="ECO:0000256" key="8">
    <source>
        <dbReference type="ARBA" id="ARBA00023273"/>
    </source>
</evidence>
<dbReference type="PANTHER" id="PTHR24150">
    <property type="entry name" value="ANKYRIN REPEAT AND MYND DOMAIN-CONTAINING PROTEIN 2"/>
    <property type="match status" value="1"/>
</dbReference>
<feature type="repeat" description="ANK" evidence="9">
    <location>
        <begin position="78"/>
        <end position="110"/>
    </location>
</feature>